<sequence length="319" mass="35271">MEVNIFDQVVNFVCAVNWNGLGHHAFRILLVLVIALVATRVLNRLMNILRQRLVSAGLSKGDSAAETAKRTDTIIRLVRQASCIFLWAMVALVLLKEVGVEIAPILAGAGIVGLAVGFGAQNLVRDVISGFFFILEDQVRVGDVVVVNGTGGLVEEMNFRTIILRDTSGVVHIFPNGTVTTLSNMTKDWSAYLFDLSVAYKEDIDRVMRVIEQVGSEMVLDPKFGHLMLEAPEIFGVNEFADSAVVIRGRIKTRPIQQWAVGREFNRRIKYAFDAAGIEIPFPHRTIYFGDASKPFDVRIAEANQGAAVKEGRKEQERA</sequence>
<evidence type="ECO:0000259" key="10">
    <source>
        <dbReference type="Pfam" id="PF21088"/>
    </source>
</evidence>
<dbReference type="PANTHER" id="PTHR30460">
    <property type="entry name" value="MODERATE CONDUCTANCE MECHANOSENSITIVE CHANNEL YBIO"/>
    <property type="match status" value="1"/>
</dbReference>
<proteinExistence type="inferred from homology"/>
<keyword evidence="5 7" id="KW-1133">Transmembrane helix</keyword>
<dbReference type="InterPro" id="IPR011014">
    <property type="entry name" value="MscS_channel_TM-2"/>
</dbReference>
<dbReference type="InterPro" id="IPR006685">
    <property type="entry name" value="MscS_channel_2nd"/>
</dbReference>
<dbReference type="Pfam" id="PF00924">
    <property type="entry name" value="MS_channel_2nd"/>
    <property type="match status" value="1"/>
</dbReference>
<evidence type="ECO:0000256" key="2">
    <source>
        <dbReference type="ARBA" id="ARBA00008017"/>
    </source>
</evidence>
<dbReference type="InterPro" id="IPR049142">
    <property type="entry name" value="MS_channel_1st"/>
</dbReference>
<dbReference type="Pfam" id="PF21082">
    <property type="entry name" value="MS_channel_3rd"/>
    <property type="match status" value="1"/>
</dbReference>
<dbReference type="Gene3D" id="1.10.287.1260">
    <property type="match status" value="1"/>
</dbReference>
<keyword evidence="3" id="KW-1003">Cell membrane</keyword>
<dbReference type="EMBL" id="CAADRM010000002">
    <property type="protein sequence ID" value="VFU11224.1"/>
    <property type="molecule type" value="Genomic_DNA"/>
</dbReference>
<dbReference type="InterPro" id="IPR023408">
    <property type="entry name" value="MscS_beta-dom_sf"/>
</dbReference>
<gene>
    <name evidence="11" type="primary">ykuT</name>
    <name evidence="11" type="ORF">SCFA_100014</name>
</gene>
<dbReference type="Gene3D" id="3.30.70.100">
    <property type="match status" value="1"/>
</dbReference>
<dbReference type="InterPro" id="IPR010920">
    <property type="entry name" value="LSM_dom_sf"/>
</dbReference>
<accession>A0A485LTL1</accession>
<dbReference type="Gene3D" id="2.30.30.60">
    <property type="match status" value="1"/>
</dbReference>
<evidence type="ECO:0000259" key="9">
    <source>
        <dbReference type="Pfam" id="PF21082"/>
    </source>
</evidence>
<evidence type="ECO:0000256" key="4">
    <source>
        <dbReference type="ARBA" id="ARBA00022692"/>
    </source>
</evidence>
<dbReference type="SUPFAM" id="SSF82861">
    <property type="entry name" value="Mechanosensitive channel protein MscS (YggB), transmembrane region"/>
    <property type="match status" value="1"/>
</dbReference>
<evidence type="ECO:0000256" key="7">
    <source>
        <dbReference type="SAM" id="Phobius"/>
    </source>
</evidence>
<protein>
    <submittedName>
        <fullName evidence="11">Putative MscS family protein YkuT</fullName>
    </submittedName>
</protein>
<evidence type="ECO:0000256" key="3">
    <source>
        <dbReference type="ARBA" id="ARBA00022475"/>
    </source>
</evidence>
<evidence type="ECO:0000256" key="1">
    <source>
        <dbReference type="ARBA" id="ARBA00004651"/>
    </source>
</evidence>
<feature type="domain" description="Mechanosensitive ion channel transmembrane helices 2/3" evidence="10">
    <location>
        <begin position="84"/>
        <end position="121"/>
    </location>
</feature>
<dbReference type="Pfam" id="PF21088">
    <property type="entry name" value="MS_channel_1st"/>
    <property type="match status" value="1"/>
</dbReference>
<dbReference type="InterPro" id="IPR011066">
    <property type="entry name" value="MscS_channel_C_sf"/>
</dbReference>
<name>A0A485LTL1_9ZZZZ</name>
<evidence type="ECO:0000256" key="6">
    <source>
        <dbReference type="ARBA" id="ARBA00023136"/>
    </source>
</evidence>
<dbReference type="PANTHER" id="PTHR30460:SF0">
    <property type="entry name" value="MODERATE CONDUCTANCE MECHANOSENSITIVE CHANNEL YBIO"/>
    <property type="match status" value="1"/>
</dbReference>
<dbReference type="GO" id="GO:0008381">
    <property type="term" value="F:mechanosensitive monoatomic ion channel activity"/>
    <property type="evidence" value="ECO:0007669"/>
    <property type="project" value="InterPro"/>
</dbReference>
<feature type="transmembrane region" description="Helical" evidence="7">
    <location>
        <begin position="77"/>
        <end position="96"/>
    </location>
</feature>
<feature type="domain" description="Mechanosensitive ion channel MscS" evidence="8">
    <location>
        <begin position="122"/>
        <end position="186"/>
    </location>
</feature>
<evidence type="ECO:0000256" key="5">
    <source>
        <dbReference type="ARBA" id="ARBA00022989"/>
    </source>
</evidence>
<keyword evidence="4 7" id="KW-0812">Transmembrane</keyword>
<dbReference type="AlphaFoldDB" id="A0A485LTL1"/>
<comment type="subcellular location">
    <subcellularLocation>
        <location evidence="1">Cell membrane</location>
        <topology evidence="1">Multi-pass membrane protein</topology>
    </subcellularLocation>
</comment>
<dbReference type="SUPFAM" id="SSF82689">
    <property type="entry name" value="Mechanosensitive channel protein MscS (YggB), C-terminal domain"/>
    <property type="match status" value="1"/>
</dbReference>
<keyword evidence="6 7" id="KW-0472">Membrane</keyword>
<feature type="transmembrane region" description="Helical" evidence="7">
    <location>
        <begin position="25"/>
        <end position="42"/>
    </location>
</feature>
<reference evidence="11" key="1">
    <citation type="submission" date="2019-03" db="EMBL/GenBank/DDBJ databases">
        <authorList>
            <person name="Hao L."/>
        </authorList>
    </citation>
    <scope>NUCLEOTIDE SEQUENCE</scope>
</reference>
<dbReference type="GO" id="GO:0005886">
    <property type="term" value="C:plasma membrane"/>
    <property type="evidence" value="ECO:0007669"/>
    <property type="project" value="UniProtKB-SubCell"/>
</dbReference>
<feature type="transmembrane region" description="Helical" evidence="7">
    <location>
        <begin position="102"/>
        <end position="124"/>
    </location>
</feature>
<feature type="domain" description="Mechanosensitive ion channel MscS C-terminal" evidence="9">
    <location>
        <begin position="194"/>
        <end position="280"/>
    </location>
</feature>
<dbReference type="InterPro" id="IPR045276">
    <property type="entry name" value="YbiO_bact"/>
</dbReference>
<evidence type="ECO:0000259" key="8">
    <source>
        <dbReference type="Pfam" id="PF00924"/>
    </source>
</evidence>
<dbReference type="SUPFAM" id="SSF50182">
    <property type="entry name" value="Sm-like ribonucleoproteins"/>
    <property type="match status" value="1"/>
</dbReference>
<comment type="similarity">
    <text evidence="2">Belongs to the MscS (TC 1.A.23) family.</text>
</comment>
<dbReference type="InterPro" id="IPR049278">
    <property type="entry name" value="MS_channel_C"/>
</dbReference>
<organism evidence="11">
    <name type="scientific">anaerobic digester metagenome</name>
    <dbReference type="NCBI Taxonomy" id="1263854"/>
    <lineage>
        <taxon>unclassified sequences</taxon>
        <taxon>metagenomes</taxon>
        <taxon>ecological metagenomes</taxon>
    </lineage>
</organism>
<evidence type="ECO:0000313" key="11">
    <source>
        <dbReference type="EMBL" id="VFU11224.1"/>
    </source>
</evidence>